<evidence type="ECO:0000259" key="8">
    <source>
        <dbReference type="Pfam" id="PF08503"/>
    </source>
</evidence>
<dbReference type="eggNOG" id="COG2171">
    <property type="taxonomic scope" value="Bacteria"/>
</dbReference>
<gene>
    <name evidence="7" type="primary">dapH</name>
    <name evidence="9" type="ORF">HMPREF0083_03831</name>
</gene>
<dbReference type="PANTHER" id="PTHR43300">
    <property type="entry name" value="ACETYLTRANSFERASE"/>
    <property type="match status" value="1"/>
</dbReference>
<dbReference type="AlphaFoldDB" id="U1Y7F4"/>
<keyword evidence="5 7" id="KW-0457">Lysine biosynthesis</keyword>
<comment type="function">
    <text evidence="7">Catalyzes the transfer of an acetyl group from acetyl-CoA to tetrahydrodipicolinate.</text>
</comment>
<keyword evidence="6 7" id="KW-0012">Acyltransferase</keyword>
<evidence type="ECO:0000313" key="9">
    <source>
        <dbReference type="EMBL" id="ERI08102.1"/>
    </source>
</evidence>
<dbReference type="PATRIC" id="fig|649747.3.peg.3481"/>
<name>U1Y7F4_ANEAE</name>
<dbReference type="InterPro" id="IPR001451">
    <property type="entry name" value="Hexapep"/>
</dbReference>
<dbReference type="CDD" id="cd03350">
    <property type="entry name" value="LbH_THP_succinylT"/>
    <property type="match status" value="1"/>
</dbReference>
<dbReference type="PANTHER" id="PTHR43300:SF10">
    <property type="entry name" value="2,3,4,5-TETRAHYDROPYRIDINE-2,6-DICARBOXYLATE N-ACETYLTRANSFERASE"/>
    <property type="match status" value="1"/>
</dbReference>
<dbReference type="NCBIfam" id="TIGR03532">
    <property type="entry name" value="DapD_Ac"/>
    <property type="match status" value="1"/>
</dbReference>
<dbReference type="PROSITE" id="PS00101">
    <property type="entry name" value="HEXAPEP_TRANSFERASES"/>
    <property type="match status" value="1"/>
</dbReference>
<dbReference type="InterPro" id="IPR013710">
    <property type="entry name" value="DapH_N"/>
</dbReference>
<dbReference type="GO" id="GO:0047200">
    <property type="term" value="F:tetrahydrodipicolinate N-acetyltransferase activity"/>
    <property type="evidence" value="ECO:0007669"/>
    <property type="project" value="UniProtKB-UniRule"/>
</dbReference>
<dbReference type="EC" id="2.3.1.89" evidence="7"/>
<proteinExistence type="inferred from homology"/>
<evidence type="ECO:0000256" key="7">
    <source>
        <dbReference type="HAMAP-Rule" id="MF_01691"/>
    </source>
</evidence>
<keyword evidence="2 7" id="KW-0808">Transferase</keyword>
<feature type="domain" description="2,3,4,5-tetrahydropyridine-2,6-dicarboxylate N-acetyltransferase N-terminal" evidence="8">
    <location>
        <begin position="123"/>
        <end position="206"/>
    </location>
</feature>
<evidence type="ECO:0000256" key="3">
    <source>
        <dbReference type="ARBA" id="ARBA00022737"/>
    </source>
</evidence>
<dbReference type="InterPro" id="IPR011004">
    <property type="entry name" value="Trimer_LpxA-like_sf"/>
</dbReference>
<comment type="catalytic activity">
    <reaction evidence="7">
        <text>(S)-2,3,4,5-tetrahydrodipicolinate + acetyl-CoA + H2O = L-2-acetamido-6-oxoheptanedioate + CoA</text>
        <dbReference type="Rhea" id="RHEA:13085"/>
        <dbReference type="ChEBI" id="CHEBI:15377"/>
        <dbReference type="ChEBI" id="CHEBI:16845"/>
        <dbReference type="ChEBI" id="CHEBI:57287"/>
        <dbReference type="ChEBI" id="CHEBI:57288"/>
        <dbReference type="ChEBI" id="CHEBI:58117"/>
        <dbReference type="EC" id="2.3.1.89"/>
    </reaction>
</comment>
<evidence type="ECO:0000256" key="5">
    <source>
        <dbReference type="ARBA" id="ARBA00023154"/>
    </source>
</evidence>
<comment type="caution">
    <text evidence="9">The sequence shown here is derived from an EMBL/GenBank/DDBJ whole genome shotgun (WGS) entry which is preliminary data.</text>
</comment>
<organism evidence="9 10">
    <name type="scientific">Aneurinibacillus aneurinilyticus ATCC 12856</name>
    <dbReference type="NCBI Taxonomy" id="649747"/>
    <lineage>
        <taxon>Bacteria</taxon>
        <taxon>Bacillati</taxon>
        <taxon>Bacillota</taxon>
        <taxon>Bacilli</taxon>
        <taxon>Bacillales</taxon>
        <taxon>Paenibacillaceae</taxon>
        <taxon>Aneurinibacillus group</taxon>
        <taxon>Aneurinibacillus</taxon>
    </lineage>
</organism>
<dbReference type="EMBL" id="AWSJ01000229">
    <property type="protein sequence ID" value="ERI08102.1"/>
    <property type="molecule type" value="Genomic_DNA"/>
</dbReference>
<evidence type="ECO:0000256" key="1">
    <source>
        <dbReference type="ARBA" id="ARBA00022605"/>
    </source>
</evidence>
<keyword evidence="10" id="KW-1185">Reference proteome</keyword>
<comment type="pathway">
    <text evidence="7">Amino-acid biosynthesis; L-lysine biosynthesis via DAP pathway; LL-2,6-diaminopimelate from (S)-tetrahydrodipicolinate (acetylase route): step 1/3.</text>
</comment>
<dbReference type="Proteomes" id="UP000016511">
    <property type="component" value="Unassembled WGS sequence"/>
</dbReference>
<dbReference type="InterPro" id="IPR050179">
    <property type="entry name" value="Trans_hexapeptide_repeat"/>
</dbReference>
<evidence type="ECO:0000256" key="2">
    <source>
        <dbReference type="ARBA" id="ARBA00022679"/>
    </source>
</evidence>
<protein>
    <recommendedName>
        <fullName evidence="7">2,3,4,5-tetrahydropyridine-2,6-dicarboxylate N-acetyltransferase</fullName>
        <ecNumber evidence="7">2.3.1.89</ecNumber>
    </recommendedName>
    <alternativeName>
        <fullName evidence="7">Tetrahydrodipicolinate N-acetyltransferase</fullName>
        <shortName evidence="7">THP acetyltransferase</shortName>
        <shortName evidence="7">Tetrahydropicolinate acetylase</shortName>
    </alternativeName>
</protein>
<accession>U1Y7F4</accession>
<dbReference type="HAMAP" id="MF_01691">
    <property type="entry name" value="DapH"/>
    <property type="match status" value="1"/>
</dbReference>
<keyword evidence="4 7" id="KW-0220">Diaminopimelate biosynthesis</keyword>
<evidence type="ECO:0000313" key="10">
    <source>
        <dbReference type="Proteomes" id="UP000016511"/>
    </source>
</evidence>
<dbReference type="Pfam" id="PF00132">
    <property type="entry name" value="Hexapep"/>
    <property type="match status" value="1"/>
</dbReference>
<evidence type="ECO:0000256" key="4">
    <source>
        <dbReference type="ARBA" id="ARBA00022915"/>
    </source>
</evidence>
<reference evidence="9 10" key="1">
    <citation type="submission" date="2013-08" db="EMBL/GenBank/DDBJ databases">
        <authorList>
            <person name="Weinstock G."/>
            <person name="Sodergren E."/>
            <person name="Wylie T."/>
            <person name="Fulton L."/>
            <person name="Fulton R."/>
            <person name="Fronick C."/>
            <person name="O'Laughlin M."/>
            <person name="Godfrey J."/>
            <person name="Miner T."/>
            <person name="Herter B."/>
            <person name="Appelbaum E."/>
            <person name="Cordes M."/>
            <person name="Lek S."/>
            <person name="Wollam A."/>
            <person name="Pepin K.H."/>
            <person name="Palsikar V.B."/>
            <person name="Mitreva M."/>
            <person name="Wilson R.K."/>
        </authorList>
    </citation>
    <scope>NUCLEOTIDE SEQUENCE [LARGE SCALE GENOMIC DNA]</scope>
    <source>
        <strain evidence="9 10">ATCC 12856</strain>
    </source>
</reference>
<dbReference type="InterPro" id="IPR019873">
    <property type="entry name" value="DapH"/>
</dbReference>
<dbReference type="Pfam" id="PF08503">
    <property type="entry name" value="DapH_N"/>
    <property type="match status" value="1"/>
</dbReference>
<evidence type="ECO:0000256" key="6">
    <source>
        <dbReference type="ARBA" id="ARBA00023315"/>
    </source>
</evidence>
<dbReference type="GO" id="GO:0019877">
    <property type="term" value="P:diaminopimelate biosynthetic process"/>
    <property type="evidence" value="ECO:0007669"/>
    <property type="project" value="UniProtKB-UniRule"/>
</dbReference>
<dbReference type="Gene3D" id="2.160.10.10">
    <property type="entry name" value="Hexapeptide repeat proteins"/>
    <property type="match status" value="1"/>
</dbReference>
<dbReference type="HOGENOM" id="CLU_779980_0_0_9"/>
<dbReference type="Pfam" id="PF14602">
    <property type="entry name" value="Hexapep_2"/>
    <property type="match status" value="1"/>
</dbReference>
<comment type="similarity">
    <text evidence="7">Belongs to the transferase hexapeptide repeat family. DapH subfamily.</text>
</comment>
<dbReference type="Gene3D" id="3.30.70.250">
    <property type="entry name" value="Malonyl-CoA ACP transacylase, ACP-binding"/>
    <property type="match status" value="1"/>
</dbReference>
<dbReference type="GO" id="GO:0009089">
    <property type="term" value="P:lysine biosynthetic process via diaminopimelate"/>
    <property type="evidence" value="ECO:0007669"/>
    <property type="project" value="UniProtKB-UniRule"/>
</dbReference>
<dbReference type="InterPro" id="IPR018357">
    <property type="entry name" value="Hexapep_transf_CS"/>
</dbReference>
<keyword evidence="1 7" id="KW-0028">Amino-acid biosynthesis</keyword>
<dbReference type="STRING" id="649747.HMPREF0083_03831"/>
<keyword evidence="3 7" id="KW-0677">Repeat</keyword>
<sequence>MGEIIKSILSRLLIIHKVEERRCTRRRVPSSFSRGRDTAASVRETNRRPFGAQCGGDLLWIILDNQHPWHTMTTSRRRAFFLYPFNSLKQDVIMECNEEMTLPLHFGCMETGRKGDKGFMKEMNAQEIIEFIQKSEKKTPVKVHIKGDIEGIDFGANTKSFITGNVGVLFGDWKEIQAALEENKSKVEDYVVENDRRNSAIPLLDMKNIQARIEPGAIIRDQVEIGNNAVIMMGASINIGAVIGEGTMIDMNVVVGGRGTIGKNCHIGAGSVIAGVIEPPSAQPVIIEDDVVVGANAVILEGVRVGKGSVVAAGAVVIEDVPSNSVVAGTPARVIKTIDEKTKSKTEIKQELRQL</sequence>
<dbReference type="UniPathway" id="UPA00034">
    <property type="reaction ID" value="UER00022"/>
</dbReference>
<dbReference type="SUPFAM" id="SSF51161">
    <property type="entry name" value="Trimeric LpxA-like enzymes"/>
    <property type="match status" value="1"/>
</dbReference>